<evidence type="ECO:0000256" key="4">
    <source>
        <dbReference type="ARBA" id="ARBA00022777"/>
    </source>
</evidence>
<keyword evidence="6" id="KW-0119">Carbohydrate metabolism</keyword>
<proteinExistence type="inferred from homology"/>
<dbReference type="Gene3D" id="3.40.1190.20">
    <property type="match status" value="1"/>
</dbReference>
<dbReference type="GO" id="GO:0042840">
    <property type="term" value="P:D-glucuronate catabolic process"/>
    <property type="evidence" value="ECO:0007669"/>
    <property type="project" value="TreeGrafter"/>
</dbReference>
<evidence type="ECO:0000256" key="10">
    <source>
        <dbReference type="ARBA" id="ARBA00054997"/>
    </source>
</evidence>
<name>A0A1B9P0L6_ALILO</name>
<dbReference type="AlphaFoldDB" id="A0A1B9P0L6"/>
<reference evidence="16 17" key="1">
    <citation type="submission" date="2016-06" db="EMBL/GenBank/DDBJ databases">
        <authorList>
            <person name="Kjaerup R.B."/>
            <person name="Dalgaard T.S."/>
            <person name="Juul-Madsen H.R."/>
        </authorList>
    </citation>
    <scope>NUCLEOTIDE SEQUENCE [LARGE SCALE GENOMIC DNA]</scope>
    <source>
        <strain evidence="16 17">1S159</strain>
    </source>
</reference>
<dbReference type="PANTHER" id="PTHR43085:SF15">
    <property type="entry name" value="2-DEHYDRO-3-DEOXYGLUCONOKINASE"/>
    <property type="match status" value="1"/>
</dbReference>
<dbReference type="GO" id="GO:0008673">
    <property type="term" value="F:2-dehydro-3-deoxygluconokinase activity"/>
    <property type="evidence" value="ECO:0007669"/>
    <property type="project" value="UniProtKB-EC"/>
</dbReference>
<evidence type="ECO:0000256" key="14">
    <source>
        <dbReference type="ARBA" id="ARBA00080545"/>
    </source>
</evidence>
<dbReference type="SUPFAM" id="SSF53613">
    <property type="entry name" value="Ribokinase-like"/>
    <property type="match status" value="1"/>
</dbReference>
<comment type="pathway">
    <text evidence="7">Carbohydrate acid metabolism; 2-dehydro-3-deoxy-D-gluconate degradation; D-glyceraldehyde 3-phosphate and pyruvate from 2-dehydro-3-deoxy-D-gluconate: step 1/2.</text>
</comment>
<dbReference type="GO" id="GO:0019698">
    <property type="term" value="P:D-galacturonate catabolic process"/>
    <property type="evidence" value="ECO:0007669"/>
    <property type="project" value="TreeGrafter"/>
</dbReference>
<comment type="similarity">
    <text evidence="1">Belongs to the carbohydrate kinase PfkB family.</text>
</comment>
<dbReference type="CDD" id="cd01166">
    <property type="entry name" value="KdgK"/>
    <property type="match status" value="1"/>
</dbReference>
<dbReference type="GO" id="GO:0006974">
    <property type="term" value="P:DNA damage response"/>
    <property type="evidence" value="ECO:0007669"/>
    <property type="project" value="TreeGrafter"/>
</dbReference>
<evidence type="ECO:0000256" key="2">
    <source>
        <dbReference type="ARBA" id="ARBA00022679"/>
    </source>
</evidence>
<comment type="catalytic activity">
    <reaction evidence="9">
        <text>2-dehydro-3-deoxy-D-gluconate + ATP = 2-dehydro-3-deoxy-6-phospho-D-gluconate + ADP + H(+)</text>
        <dbReference type="Rhea" id="RHEA:14797"/>
        <dbReference type="ChEBI" id="CHEBI:15378"/>
        <dbReference type="ChEBI" id="CHEBI:30616"/>
        <dbReference type="ChEBI" id="CHEBI:57569"/>
        <dbReference type="ChEBI" id="CHEBI:57990"/>
        <dbReference type="ChEBI" id="CHEBI:456216"/>
        <dbReference type="EC" id="2.7.1.45"/>
    </reaction>
</comment>
<evidence type="ECO:0000259" key="15">
    <source>
        <dbReference type="Pfam" id="PF00294"/>
    </source>
</evidence>
<sequence length="307" mass="34009">MDITNIAIIGECMVELKEINGVVTQGFGGDTLNTAIYLSRALETHNTTISYLTCVGKDNFTERMVDNWKKENICTDMVRSSTDKNNGIYSIKTDSEGERTFNYWRNDSAAKYWITSENASQITADLLTHQLIYLSGISLAILTSECRDTLFSILENCKYKGIKIAFDNNYRPTLWNNQSEAQSAYTKMLSLTDIAFLTFDDEQLLWGDDTADQAMHRTIDLGVSEIIIKRGKDDCIVYSSDNTSFIPSVKVNNIIDTTAAGDSFSAGYLSKRVLGCSGSESAVAGHKLASTVIQYHGAIIPKSVMPI</sequence>
<dbReference type="GO" id="GO:0005524">
    <property type="term" value="F:ATP binding"/>
    <property type="evidence" value="ECO:0007669"/>
    <property type="project" value="UniProtKB-KW"/>
</dbReference>
<dbReference type="RefSeq" id="WP_065610518.1">
    <property type="nucleotide sequence ID" value="NZ_CAWMPN010000008.1"/>
</dbReference>
<dbReference type="OrthoDB" id="9776822at2"/>
<feature type="domain" description="Carbohydrate kinase PfkB" evidence="15">
    <location>
        <begin position="5"/>
        <end position="301"/>
    </location>
</feature>
<evidence type="ECO:0000256" key="11">
    <source>
        <dbReference type="ARBA" id="ARBA00066369"/>
    </source>
</evidence>
<evidence type="ECO:0000256" key="8">
    <source>
        <dbReference type="ARBA" id="ARBA00044254"/>
    </source>
</evidence>
<dbReference type="InterPro" id="IPR011611">
    <property type="entry name" value="PfkB_dom"/>
</dbReference>
<evidence type="ECO:0000313" key="17">
    <source>
        <dbReference type="Proteomes" id="UP000093523"/>
    </source>
</evidence>
<comment type="function">
    <text evidence="10">Catalyzes the phosphorylation of 2-keto-3-deoxygluconate (KDG) to produce 2-keto-3-deoxy-6-phosphogluconate (KDPG).</text>
</comment>
<keyword evidence="2" id="KW-0808">Transferase</keyword>
<evidence type="ECO:0000256" key="9">
    <source>
        <dbReference type="ARBA" id="ARBA00050729"/>
    </source>
</evidence>
<evidence type="ECO:0000256" key="13">
    <source>
        <dbReference type="ARBA" id="ARBA00075711"/>
    </source>
</evidence>
<dbReference type="Proteomes" id="UP000093523">
    <property type="component" value="Unassembled WGS sequence"/>
</dbReference>
<evidence type="ECO:0000256" key="5">
    <source>
        <dbReference type="ARBA" id="ARBA00022840"/>
    </source>
</evidence>
<keyword evidence="4 16" id="KW-0418">Kinase</keyword>
<dbReference type="GO" id="GO:0005829">
    <property type="term" value="C:cytosol"/>
    <property type="evidence" value="ECO:0007669"/>
    <property type="project" value="TreeGrafter"/>
</dbReference>
<evidence type="ECO:0000256" key="3">
    <source>
        <dbReference type="ARBA" id="ARBA00022741"/>
    </source>
</evidence>
<protein>
    <recommendedName>
        <fullName evidence="12">2-dehydro-3-deoxygluconokinase</fullName>
        <ecNumber evidence="11">2.7.1.45</ecNumber>
    </recommendedName>
    <alternativeName>
        <fullName evidence="13">2-keto-3-deoxygluconokinase</fullName>
    </alternativeName>
    <alternativeName>
        <fullName evidence="14">3-deoxy-2-oxo-D-gluconate kinase</fullName>
    </alternativeName>
    <alternativeName>
        <fullName evidence="8">KDG kinase</fullName>
    </alternativeName>
</protein>
<comment type="caution">
    <text evidence="16">The sequence shown here is derived from an EMBL/GenBank/DDBJ whole genome shotgun (WGS) entry which is preliminary data.</text>
</comment>
<evidence type="ECO:0000313" key="16">
    <source>
        <dbReference type="EMBL" id="OCH21898.1"/>
    </source>
</evidence>
<dbReference type="PANTHER" id="PTHR43085">
    <property type="entry name" value="HEXOKINASE FAMILY MEMBER"/>
    <property type="match status" value="1"/>
</dbReference>
<gene>
    <name evidence="16" type="ORF">A6E04_08540</name>
</gene>
<dbReference type="InterPro" id="IPR050306">
    <property type="entry name" value="PfkB_Carbo_kinase"/>
</dbReference>
<dbReference type="EMBL" id="MAJU01000008">
    <property type="protein sequence ID" value="OCH21898.1"/>
    <property type="molecule type" value="Genomic_DNA"/>
</dbReference>
<dbReference type="FunFam" id="3.40.1190.20:FF:000011">
    <property type="entry name" value="2-dehydro-3-deoxygluconokinase, putative"/>
    <property type="match status" value="1"/>
</dbReference>
<dbReference type="InterPro" id="IPR029056">
    <property type="entry name" value="Ribokinase-like"/>
</dbReference>
<evidence type="ECO:0000256" key="12">
    <source>
        <dbReference type="ARBA" id="ARBA00067931"/>
    </source>
</evidence>
<dbReference type="STRING" id="688.A6E04_08540"/>
<dbReference type="InterPro" id="IPR002173">
    <property type="entry name" value="Carboh/pur_kinase_PfkB_CS"/>
</dbReference>
<evidence type="ECO:0000256" key="1">
    <source>
        <dbReference type="ARBA" id="ARBA00010688"/>
    </source>
</evidence>
<dbReference type="PROSITE" id="PS00584">
    <property type="entry name" value="PFKB_KINASES_2"/>
    <property type="match status" value="1"/>
</dbReference>
<organism evidence="16 17">
    <name type="scientific">Aliivibrio logei</name>
    <name type="common">Vibrio logei</name>
    <dbReference type="NCBI Taxonomy" id="688"/>
    <lineage>
        <taxon>Bacteria</taxon>
        <taxon>Pseudomonadati</taxon>
        <taxon>Pseudomonadota</taxon>
        <taxon>Gammaproteobacteria</taxon>
        <taxon>Vibrionales</taxon>
        <taxon>Vibrionaceae</taxon>
        <taxon>Aliivibrio</taxon>
    </lineage>
</organism>
<evidence type="ECO:0000256" key="7">
    <source>
        <dbReference type="ARBA" id="ARBA00043951"/>
    </source>
</evidence>
<dbReference type="Pfam" id="PF00294">
    <property type="entry name" value="PfkB"/>
    <property type="match status" value="1"/>
</dbReference>
<keyword evidence="5" id="KW-0067">ATP-binding</keyword>
<keyword evidence="3" id="KW-0547">Nucleotide-binding</keyword>
<dbReference type="EC" id="2.7.1.45" evidence="11"/>
<accession>A0A1B9P0L6</accession>
<evidence type="ECO:0000256" key="6">
    <source>
        <dbReference type="ARBA" id="ARBA00023277"/>
    </source>
</evidence>